<organism evidence="5 6">
    <name type="scientific">Klenkia soli</name>
    <dbReference type="NCBI Taxonomy" id="1052260"/>
    <lineage>
        <taxon>Bacteria</taxon>
        <taxon>Bacillati</taxon>
        <taxon>Actinomycetota</taxon>
        <taxon>Actinomycetes</taxon>
        <taxon>Geodermatophilales</taxon>
        <taxon>Geodermatophilaceae</taxon>
        <taxon>Klenkia</taxon>
    </lineage>
</organism>
<dbReference type="Gene3D" id="3.40.50.1820">
    <property type="entry name" value="alpha/beta hydrolase"/>
    <property type="match status" value="1"/>
</dbReference>
<accession>A0A1H0FRK0</accession>
<dbReference type="Proteomes" id="UP000199088">
    <property type="component" value="Unassembled WGS sequence"/>
</dbReference>
<dbReference type="InterPro" id="IPR019826">
    <property type="entry name" value="Carboxylesterase_B_AS"/>
</dbReference>
<dbReference type="PANTHER" id="PTHR11559">
    <property type="entry name" value="CARBOXYLESTERASE"/>
    <property type="match status" value="1"/>
</dbReference>
<keyword evidence="2 3" id="KW-0378">Hydrolase</keyword>
<dbReference type="RefSeq" id="WP_165617474.1">
    <property type="nucleotide sequence ID" value="NZ_FNIR01000003.1"/>
</dbReference>
<reference evidence="6" key="1">
    <citation type="submission" date="2016-10" db="EMBL/GenBank/DDBJ databases">
        <authorList>
            <person name="Varghese N."/>
            <person name="Submissions S."/>
        </authorList>
    </citation>
    <scope>NUCLEOTIDE SEQUENCE [LARGE SCALE GENOMIC DNA]</scope>
    <source>
        <strain evidence="6">DSM 45843</strain>
    </source>
</reference>
<comment type="similarity">
    <text evidence="1 3">Belongs to the type-B carboxylesterase/lipase family.</text>
</comment>
<name>A0A1H0FRK0_9ACTN</name>
<dbReference type="AlphaFoldDB" id="A0A1H0FRK0"/>
<evidence type="ECO:0000256" key="3">
    <source>
        <dbReference type="RuleBase" id="RU361235"/>
    </source>
</evidence>
<dbReference type="Pfam" id="PF00135">
    <property type="entry name" value="COesterase"/>
    <property type="match status" value="1"/>
</dbReference>
<dbReference type="SUPFAM" id="SSF53474">
    <property type="entry name" value="alpha/beta-Hydrolases"/>
    <property type="match status" value="1"/>
</dbReference>
<keyword evidence="6" id="KW-1185">Reference proteome</keyword>
<evidence type="ECO:0000259" key="4">
    <source>
        <dbReference type="Pfam" id="PF00135"/>
    </source>
</evidence>
<dbReference type="EMBL" id="FNIR01000003">
    <property type="protein sequence ID" value="SDN97270.1"/>
    <property type="molecule type" value="Genomic_DNA"/>
</dbReference>
<dbReference type="GO" id="GO:0016787">
    <property type="term" value="F:hydrolase activity"/>
    <property type="evidence" value="ECO:0007669"/>
    <property type="project" value="UniProtKB-KW"/>
</dbReference>
<evidence type="ECO:0000256" key="1">
    <source>
        <dbReference type="ARBA" id="ARBA00005964"/>
    </source>
</evidence>
<proteinExistence type="inferred from homology"/>
<dbReference type="PROSITE" id="PS00122">
    <property type="entry name" value="CARBOXYLESTERASE_B_1"/>
    <property type="match status" value="1"/>
</dbReference>
<dbReference type="InterPro" id="IPR029058">
    <property type="entry name" value="AB_hydrolase_fold"/>
</dbReference>
<dbReference type="EC" id="3.1.1.-" evidence="3"/>
<dbReference type="STRING" id="1052260.SAMN05660199_00999"/>
<sequence>MLGDELVDVGTPAGVFTARREGDLVRATGIRYARAERFRAPVAEPVHDEPVDATHLSPACPQNPTPLLDDLLVDAIGDLVVDEDCLRLSVTAPADAVDAPVMVFLHGGSYRAGAGDSPVFDPRALVREQRVVVVSVTYRLGLLGYLGDGGARTANLGLLDQLEALRWVRRAIVGFGGDPGCVTVFGHSAGGDAVAHLMIAEGARGLFRRAVVQSAPLGISRGRARMQAAMDDAAGDLDAATPLTEVLAAEAGVEAAAAPFGLVAAMPFGTRYGRAPLPAEEDLAAAWTAAAPHVDLLIGSTSREVALFLPALPPRWAAVLRVPLLARAAVAVASWRVYGAAVRSFARRHAAAGGRAAPYRLSWGAPGPYRAAHCVDLPLLFTDEAAWRDAPLIAGADWADVEQRGRQLRQVWADFARTGTVQQHDERGFLRTRQLG</sequence>
<evidence type="ECO:0000256" key="2">
    <source>
        <dbReference type="ARBA" id="ARBA00022801"/>
    </source>
</evidence>
<gene>
    <name evidence="5" type="ORF">SAMN05660199_00999</name>
</gene>
<evidence type="ECO:0000313" key="5">
    <source>
        <dbReference type="EMBL" id="SDN97270.1"/>
    </source>
</evidence>
<evidence type="ECO:0000313" key="6">
    <source>
        <dbReference type="Proteomes" id="UP000199088"/>
    </source>
</evidence>
<dbReference type="InterPro" id="IPR002018">
    <property type="entry name" value="CarbesteraseB"/>
</dbReference>
<protein>
    <recommendedName>
        <fullName evidence="3">Carboxylic ester hydrolase</fullName>
        <ecNumber evidence="3">3.1.1.-</ecNumber>
    </recommendedName>
</protein>
<dbReference type="InterPro" id="IPR050309">
    <property type="entry name" value="Type-B_Carboxylest/Lipase"/>
</dbReference>
<feature type="domain" description="Carboxylesterase type B" evidence="4">
    <location>
        <begin position="28"/>
        <end position="312"/>
    </location>
</feature>